<dbReference type="Proteomes" id="UP000011939">
    <property type="component" value="Unassembled WGS sequence"/>
</dbReference>
<keyword evidence="1" id="KW-1133">Transmembrane helix</keyword>
<dbReference type="EMBL" id="AMZQ01000012">
    <property type="protein sequence ID" value="EKU10478.1"/>
    <property type="molecule type" value="Genomic_DNA"/>
</dbReference>
<protein>
    <submittedName>
        <fullName evidence="2">Uncharacterized protein</fullName>
    </submittedName>
</protein>
<evidence type="ECO:0000256" key="1">
    <source>
        <dbReference type="SAM" id="Phobius"/>
    </source>
</evidence>
<dbReference type="OrthoDB" id="5364976at2"/>
<dbReference type="RefSeq" id="WP_009495985.1">
    <property type="nucleotide sequence ID" value="NZ_AMZQ01000012.1"/>
</dbReference>
<reference evidence="2 3" key="1">
    <citation type="journal article" date="2013" name="Genome Announc.">
        <title>Genome Sequence of Campylobacter showae UNSWCD, Isolated from a Patient with Crohn's Disease.</title>
        <authorList>
            <person name="Tay A.P."/>
            <person name="Kaakoush N.O."/>
            <person name="Deshpande N.P."/>
            <person name="Chen Z."/>
            <person name="Mitchell H."/>
            <person name="Wilkins M.R."/>
        </authorList>
    </citation>
    <scope>NUCLEOTIDE SEQUENCE [LARGE SCALE GENOMIC DNA]</scope>
    <source>
        <strain evidence="2 3">CSUNSWCD</strain>
    </source>
</reference>
<gene>
    <name evidence="2" type="ORF">CSUNSWCD_804</name>
</gene>
<proteinExistence type="predicted"/>
<accession>M5IQB9</accession>
<sequence>MINLDTNCAINIPPKNDIKLDKDEYILCEYKEKHIKNLFIKFIFAVVCIAVFIYTVISKDFADQSLFLKVCAAIFVIFCMLLIYIFIVNLIHKGLYVTNKNLIAFNGARFDLDSIFILDTSAREHTGFRICKGWRSILEIKCTNNDAQLDAFLLSLSAVSGNKIILRFGSKELKEKADSANLVRFKLTT</sequence>
<evidence type="ECO:0000313" key="3">
    <source>
        <dbReference type="Proteomes" id="UP000011939"/>
    </source>
</evidence>
<comment type="caution">
    <text evidence="2">The sequence shown here is derived from an EMBL/GenBank/DDBJ whole genome shotgun (WGS) entry which is preliminary data.</text>
</comment>
<dbReference type="AlphaFoldDB" id="M5IQB9"/>
<feature type="transmembrane region" description="Helical" evidence="1">
    <location>
        <begin position="67"/>
        <end position="91"/>
    </location>
</feature>
<keyword evidence="1" id="KW-0472">Membrane</keyword>
<organism evidence="2 3">
    <name type="scientific">Campylobacter showae CSUNSWCD</name>
    <dbReference type="NCBI Taxonomy" id="1244083"/>
    <lineage>
        <taxon>Bacteria</taxon>
        <taxon>Pseudomonadati</taxon>
        <taxon>Campylobacterota</taxon>
        <taxon>Epsilonproteobacteria</taxon>
        <taxon>Campylobacterales</taxon>
        <taxon>Campylobacteraceae</taxon>
        <taxon>Campylobacter</taxon>
    </lineage>
</organism>
<evidence type="ECO:0000313" key="2">
    <source>
        <dbReference type="EMBL" id="EKU10478.1"/>
    </source>
</evidence>
<feature type="transmembrane region" description="Helical" evidence="1">
    <location>
        <begin position="38"/>
        <end position="55"/>
    </location>
</feature>
<dbReference type="eggNOG" id="ENOG5031B2P">
    <property type="taxonomic scope" value="Bacteria"/>
</dbReference>
<dbReference type="PATRIC" id="fig|1244083.3.peg.2049"/>
<keyword evidence="1" id="KW-0812">Transmembrane</keyword>
<name>M5IQB9_9BACT</name>